<dbReference type="Gene3D" id="3.10.270.10">
    <property type="entry name" value="Urate Oxidase"/>
    <property type="match status" value="1"/>
</dbReference>
<feature type="active site" description="Charge relay system" evidence="12">
    <location>
        <position position="53"/>
    </location>
</feature>
<evidence type="ECO:0000256" key="4">
    <source>
        <dbReference type="ARBA" id="ARBA00009760"/>
    </source>
</evidence>
<evidence type="ECO:0000313" key="15">
    <source>
        <dbReference type="RefSeq" id="XP_016924836.4"/>
    </source>
</evidence>
<feature type="binding site" evidence="13">
    <location>
        <position position="99"/>
    </location>
    <ligand>
        <name>urate</name>
        <dbReference type="ChEBI" id="CHEBI:17775"/>
    </ligand>
</feature>
<dbReference type="PANTHER" id="PTHR42874">
    <property type="entry name" value="URICASE"/>
    <property type="match status" value="1"/>
</dbReference>
<comment type="pathway">
    <text evidence="3">Purine metabolism; urate degradation; (S)-allantoin from urate: step 1/3.</text>
</comment>
<feature type="binding site" evidence="13">
    <location>
        <position position="291"/>
    </location>
    <ligand>
        <name>5-hydroxyisourate</name>
        <dbReference type="ChEBI" id="CHEBI:18072"/>
    </ligand>
</feature>
<gene>
    <name evidence="15" type="primary">Uro</name>
</gene>
<evidence type="ECO:0000256" key="12">
    <source>
        <dbReference type="PIRSR" id="PIRSR000241-1"/>
    </source>
</evidence>
<feature type="binding site" evidence="13">
    <location>
        <position position="98"/>
    </location>
    <ligand>
        <name>5-hydroxyisourate</name>
        <dbReference type="ChEBI" id="CHEBI:18072"/>
    </ligand>
</feature>
<keyword evidence="8" id="KW-0560">Oxidoreductase</keyword>
<dbReference type="GO" id="GO:0004846">
    <property type="term" value="F:urate oxidase activity"/>
    <property type="evidence" value="ECO:0007669"/>
    <property type="project" value="UniProtKB-EC"/>
</dbReference>
<feature type="binding site" evidence="13">
    <location>
        <position position="99"/>
    </location>
    <ligand>
        <name>5-hydroxyisourate</name>
        <dbReference type="ChEBI" id="CHEBI:18072"/>
    </ligand>
</feature>
<keyword evidence="9" id="KW-0576">Peroxisome</keyword>
<dbReference type="AlphaFoldDB" id="A0AB39YZB3"/>
<dbReference type="Pfam" id="PF01014">
    <property type="entry name" value="Uricase"/>
    <property type="match status" value="2"/>
</dbReference>
<feature type="binding site" evidence="13">
    <location>
        <position position="98"/>
    </location>
    <ligand>
        <name>urate</name>
        <dbReference type="ChEBI" id="CHEBI:17775"/>
    </ligand>
</feature>
<feature type="binding site" evidence="13">
    <location>
        <position position="292"/>
    </location>
    <ligand>
        <name>urate</name>
        <dbReference type="ChEBI" id="CHEBI:17775"/>
    </ligand>
</feature>
<evidence type="ECO:0000256" key="2">
    <source>
        <dbReference type="ARBA" id="ARBA00004275"/>
    </source>
</evidence>
<dbReference type="PIRSF" id="PIRSF000241">
    <property type="entry name" value="Urate_oxidase"/>
    <property type="match status" value="1"/>
</dbReference>
<proteinExistence type="inferred from homology"/>
<evidence type="ECO:0000256" key="10">
    <source>
        <dbReference type="ARBA" id="ARBA00031317"/>
    </source>
</evidence>
<keyword evidence="14" id="KW-1185">Reference proteome</keyword>
<sequence>MAISIKVTVIAVRMFATPLRQPNVLTQSQKMSPGMDGHDKPYQYEITDHGYGKDAVKVLHVSRKGPVHTIQEFEVGTHLKLYSKKDYYQGNNSDIVATDSQKNTVYLLAKKHGIESPEKFALLLAKHFINKYSHVEEAHVHVEAYPWQRVCQDETRTTINGKCEKGTPGSCDFSSIDDRSQHNHAFIFTPTALHYCDVVVRRTDPKQTVITGIKGLRVLKTTQSSFVNFVNDEFRSLPDQYDRIFSTVIDSSWEYTDTDSLDFLKAWQTVKNIIIRNFAGDPQVGVSSPSVQHTLYLSEREVLDVLPQVSVISMTMPNKHYFNFDTKPFQKIAPGDNNEVFIPVDKPHGTIYAQLARKNINSHL</sequence>
<reference evidence="14" key="1">
    <citation type="submission" date="2025-05" db="UniProtKB">
        <authorList>
            <consortium name="RefSeq"/>
        </authorList>
    </citation>
    <scope>NUCLEOTIDE SEQUENCE [LARGE SCALE GENOMIC DNA]</scope>
</reference>
<dbReference type="NCBIfam" id="TIGR03383">
    <property type="entry name" value="urate_oxi"/>
    <property type="match status" value="1"/>
</dbReference>
<dbReference type="CDD" id="cd00445">
    <property type="entry name" value="Uricase"/>
    <property type="match status" value="1"/>
</dbReference>
<evidence type="ECO:0000256" key="13">
    <source>
        <dbReference type="PIRSR" id="PIRSR000241-2"/>
    </source>
</evidence>
<dbReference type="PRINTS" id="PR00093">
    <property type="entry name" value="URICASE"/>
</dbReference>
<feature type="binding site" evidence="13">
    <location>
        <position position="291"/>
    </location>
    <ligand>
        <name>urate</name>
        <dbReference type="ChEBI" id="CHEBI:17775"/>
    </ligand>
</feature>
<comment type="similarity">
    <text evidence="4">Belongs to the uricase family.</text>
</comment>
<dbReference type="PROSITE" id="PS00366">
    <property type="entry name" value="URICASE"/>
    <property type="match status" value="1"/>
</dbReference>
<feature type="binding site" evidence="13">
    <location>
        <position position="226"/>
    </location>
    <ligand>
        <name>5-hydroxyisourate</name>
        <dbReference type="ChEBI" id="CHEBI:18072"/>
    </ligand>
</feature>
<feature type="binding site" evidence="13">
    <location>
        <position position="243"/>
    </location>
    <ligand>
        <name>5-hydroxyisourate</name>
        <dbReference type="ChEBI" id="CHEBI:18072"/>
    </ligand>
</feature>
<feature type="binding site" evidence="13">
    <location>
        <position position="243"/>
    </location>
    <ligand>
        <name>urate</name>
        <dbReference type="ChEBI" id="CHEBI:17775"/>
    </ligand>
</feature>
<evidence type="ECO:0000256" key="11">
    <source>
        <dbReference type="ARBA" id="ARBA00048818"/>
    </source>
</evidence>
<feature type="binding site" evidence="13">
    <location>
        <position position="318"/>
    </location>
    <ligand>
        <name>urate</name>
        <dbReference type="ChEBI" id="CHEBI:17775"/>
    </ligand>
</feature>
<dbReference type="InterPro" id="IPR019842">
    <property type="entry name" value="Uricase_CS"/>
</dbReference>
<evidence type="ECO:0000256" key="1">
    <source>
        <dbReference type="ARBA" id="ARBA00003860"/>
    </source>
</evidence>
<accession>A0AB39YZB3</accession>
<dbReference type="GeneID" id="108005933"/>
<name>A0AB39YZB3_DROSZ</name>
<dbReference type="SUPFAM" id="SSF55620">
    <property type="entry name" value="Tetrahydrobiopterin biosynthesis enzymes-like"/>
    <property type="match status" value="2"/>
</dbReference>
<dbReference type="EC" id="1.7.3.3" evidence="5"/>
<protein>
    <recommendedName>
        <fullName evidence="6">Uricase</fullName>
        <ecNumber evidence="5">1.7.3.3</ecNumber>
    </recommendedName>
    <alternativeName>
        <fullName evidence="10">Urate oxidase</fullName>
    </alternativeName>
</protein>
<dbReference type="RefSeq" id="XP_016924836.4">
    <property type="nucleotide sequence ID" value="XM_017069347.4"/>
</dbReference>
<evidence type="ECO:0000256" key="3">
    <source>
        <dbReference type="ARBA" id="ARBA00004831"/>
    </source>
</evidence>
<dbReference type="PANTHER" id="PTHR42874:SF1">
    <property type="entry name" value="URICASE"/>
    <property type="match status" value="1"/>
</dbReference>
<dbReference type="GO" id="GO:0019628">
    <property type="term" value="P:urate catabolic process"/>
    <property type="evidence" value="ECO:0007669"/>
    <property type="project" value="TreeGrafter"/>
</dbReference>
<feature type="binding site" evidence="13">
    <location>
        <position position="318"/>
    </location>
    <ligand>
        <name>5-hydroxyisourate</name>
        <dbReference type="ChEBI" id="CHEBI:18072"/>
    </ligand>
</feature>
<feature type="active site" description="Charge relay system" evidence="12">
    <location>
        <position position="98"/>
    </location>
</feature>
<evidence type="ECO:0000256" key="8">
    <source>
        <dbReference type="ARBA" id="ARBA00023002"/>
    </source>
</evidence>
<feature type="binding site" evidence="13">
    <location>
        <position position="98"/>
    </location>
    <ligand>
        <name>O2</name>
        <dbReference type="ChEBI" id="CHEBI:15379"/>
    </ligand>
</feature>
<dbReference type="InterPro" id="IPR002042">
    <property type="entry name" value="Uricase"/>
</dbReference>
<feature type="binding site" evidence="13">
    <location>
        <position position="226"/>
    </location>
    <ligand>
        <name>urate</name>
        <dbReference type="ChEBI" id="CHEBI:17775"/>
    </ligand>
</feature>
<feature type="binding site" evidence="13">
    <location>
        <position position="292"/>
    </location>
    <ligand>
        <name>5-hydroxyisourate</name>
        <dbReference type="ChEBI" id="CHEBI:18072"/>
    </ligand>
</feature>
<dbReference type="GO" id="GO:0005777">
    <property type="term" value="C:peroxisome"/>
    <property type="evidence" value="ECO:0007669"/>
    <property type="project" value="UniProtKB-SubCell"/>
</dbReference>
<evidence type="ECO:0000256" key="9">
    <source>
        <dbReference type="ARBA" id="ARBA00023140"/>
    </source>
</evidence>
<comment type="subcellular location">
    <subcellularLocation>
        <location evidence="2">Peroxisome</location>
    </subcellularLocation>
</comment>
<dbReference type="GO" id="GO:0006145">
    <property type="term" value="P:purine nucleobase catabolic process"/>
    <property type="evidence" value="ECO:0007669"/>
    <property type="project" value="TreeGrafter"/>
</dbReference>
<evidence type="ECO:0000256" key="6">
    <source>
        <dbReference type="ARBA" id="ARBA00017098"/>
    </source>
</evidence>
<feature type="binding site" evidence="13">
    <location>
        <position position="318"/>
    </location>
    <ligand>
        <name>O2</name>
        <dbReference type="ChEBI" id="CHEBI:15379"/>
    </ligand>
</feature>
<comment type="function">
    <text evidence="1">Catalyzes the oxidation of uric acid to 5-hydroxyisourate, which is further processed to form (S)-allantoin.</text>
</comment>
<dbReference type="Proteomes" id="UP001652628">
    <property type="component" value="Chromosome 2L"/>
</dbReference>
<comment type="catalytic activity">
    <reaction evidence="11">
        <text>urate + O2 + H2O = 5-hydroxyisourate + H2O2</text>
        <dbReference type="Rhea" id="RHEA:21368"/>
        <dbReference type="ChEBI" id="CHEBI:15377"/>
        <dbReference type="ChEBI" id="CHEBI:15379"/>
        <dbReference type="ChEBI" id="CHEBI:16240"/>
        <dbReference type="ChEBI" id="CHEBI:17775"/>
        <dbReference type="ChEBI" id="CHEBI:18072"/>
        <dbReference type="EC" id="1.7.3.3"/>
    </reaction>
</comment>
<evidence type="ECO:0000313" key="14">
    <source>
        <dbReference type="Proteomes" id="UP001652628"/>
    </source>
</evidence>
<evidence type="ECO:0000256" key="5">
    <source>
        <dbReference type="ARBA" id="ARBA00012598"/>
    </source>
</evidence>
<evidence type="ECO:0000256" key="7">
    <source>
        <dbReference type="ARBA" id="ARBA00022631"/>
    </source>
</evidence>
<keyword evidence="7" id="KW-0659">Purine metabolism</keyword>
<reference evidence="15" key="2">
    <citation type="submission" date="2025-08" db="UniProtKB">
        <authorList>
            <consortium name="RefSeq"/>
        </authorList>
    </citation>
    <scope>IDENTIFICATION</scope>
</reference>
<feature type="active site" description="Charge relay system" evidence="12">
    <location>
        <position position="320"/>
    </location>
</feature>
<organism evidence="14 15">
    <name type="scientific">Drosophila suzukii</name>
    <name type="common">Spotted-wing drosophila fruit fly</name>
    <dbReference type="NCBI Taxonomy" id="28584"/>
    <lineage>
        <taxon>Eukaryota</taxon>
        <taxon>Metazoa</taxon>
        <taxon>Ecdysozoa</taxon>
        <taxon>Arthropoda</taxon>
        <taxon>Hexapoda</taxon>
        <taxon>Insecta</taxon>
        <taxon>Pterygota</taxon>
        <taxon>Neoptera</taxon>
        <taxon>Endopterygota</taxon>
        <taxon>Diptera</taxon>
        <taxon>Brachycera</taxon>
        <taxon>Muscomorpha</taxon>
        <taxon>Ephydroidea</taxon>
        <taxon>Drosophilidae</taxon>
        <taxon>Drosophila</taxon>
        <taxon>Sophophora</taxon>
    </lineage>
</organism>